<accession>A0A938BTK3</accession>
<dbReference type="AlphaFoldDB" id="A0A938BTK3"/>
<dbReference type="SUPFAM" id="SSF101908">
    <property type="entry name" value="Putative isomerase YbhE"/>
    <property type="match status" value="1"/>
</dbReference>
<dbReference type="Pfam" id="PF08309">
    <property type="entry name" value="LVIVD"/>
    <property type="match status" value="1"/>
</dbReference>
<proteinExistence type="predicted"/>
<name>A0A938BTK3_UNCW3</name>
<dbReference type="InterPro" id="IPR026444">
    <property type="entry name" value="Secre_tail"/>
</dbReference>
<protein>
    <submittedName>
        <fullName evidence="1">T9SS type A sorting domain-containing protein</fullName>
    </submittedName>
</protein>
<gene>
    <name evidence="1" type="ORF">FJY68_07650</name>
</gene>
<sequence>MSDPRNPSPVKVLAGASAWGCCVRDSLLFVSDFDDSLHIWSVANLLNVYELGAAPVSNAGYDVKVLGDYAYVGAKGLGLVDISDPRNPRLLAYYSTPDFVRRVVCDSPYVYASCWSAGVCIFDTATLAVTERSEVPLRSGEARVLGTVTNGRVSIEFTEATRKEVNLQVFDVTGKSAGRADALDAGPGTTRYLLDLSSRAAGVYIVRVNVGDRINHLRITKLQ</sequence>
<dbReference type="EMBL" id="VGIR01000040">
    <property type="protein sequence ID" value="MBM3331707.1"/>
    <property type="molecule type" value="Genomic_DNA"/>
</dbReference>
<evidence type="ECO:0000313" key="2">
    <source>
        <dbReference type="Proteomes" id="UP000779900"/>
    </source>
</evidence>
<organism evidence="1 2">
    <name type="scientific">candidate division WOR-3 bacterium</name>
    <dbReference type="NCBI Taxonomy" id="2052148"/>
    <lineage>
        <taxon>Bacteria</taxon>
        <taxon>Bacteria division WOR-3</taxon>
    </lineage>
</organism>
<comment type="caution">
    <text evidence="1">The sequence shown here is derived from an EMBL/GenBank/DDBJ whole genome shotgun (WGS) entry which is preliminary data.</text>
</comment>
<dbReference type="InterPro" id="IPR013211">
    <property type="entry name" value="LVIVD"/>
</dbReference>
<dbReference type="Proteomes" id="UP000779900">
    <property type="component" value="Unassembled WGS sequence"/>
</dbReference>
<dbReference type="NCBIfam" id="TIGR04183">
    <property type="entry name" value="Por_Secre_tail"/>
    <property type="match status" value="1"/>
</dbReference>
<reference evidence="1" key="1">
    <citation type="submission" date="2019-03" db="EMBL/GenBank/DDBJ databases">
        <title>Lake Tanganyika Metagenome-Assembled Genomes (MAGs).</title>
        <authorList>
            <person name="Tran P."/>
        </authorList>
    </citation>
    <scope>NUCLEOTIDE SEQUENCE</scope>
    <source>
        <strain evidence="1">K_DeepCast_150m_m2_040</strain>
    </source>
</reference>
<evidence type="ECO:0000313" key="1">
    <source>
        <dbReference type="EMBL" id="MBM3331707.1"/>
    </source>
</evidence>